<reference evidence="2" key="1">
    <citation type="submission" date="2023-08" db="EMBL/GenBank/DDBJ databases">
        <title>Reference Genome Resource for the Citrus Pathogen Phytophthora citrophthora.</title>
        <authorList>
            <person name="Moller H."/>
            <person name="Coetzee B."/>
            <person name="Rose L.J."/>
            <person name="Van Niekerk J.M."/>
        </authorList>
    </citation>
    <scope>NUCLEOTIDE SEQUENCE</scope>
    <source>
        <strain evidence="2">STE-U-9442</strain>
    </source>
</reference>
<protein>
    <submittedName>
        <fullName evidence="2">Uncharacterized protein</fullName>
    </submittedName>
</protein>
<dbReference type="AlphaFoldDB" id="A0AAD9LNJ2"/>
<feature type="region of interest" description="Disordered" evidence="1">
    <location>
        <begin position="54"/>
        <end position="102"/>
    </location>
</feature>
<proteinExistence type="predicted"/>
<dbReference type="Proteomes" id="UP001259832">
    <property type="component" value="Unassembled WGS sequence"/>
</dbReference>
<keyword evidence="3" id="KW-1185">Reference proteome</keyword>
<accession>A0AAD9LNJ2</accession>
<organism evidence="2 3">
    <name type="scientific">Phytophthora citrophthora</name>
    <dbReference type="NCBI Taxonomy" id="4793"/>
    <lineage>
        <taxon>Eukaryota</taxon>
        <taxon>Sar</taxon>
        <taxon>Stramenopiles</taxon>
        <taxon>Oomycota</taxon>
        <taxon>Peronosporomycetes</taxon>
        <taxon>Peronosporales</taxon>
        <taxon>Peronosporaceae</taxon>
        <taxon>Phytophthora</taxon>
    </lineage>
</organism>
<evidence type="ECO:0000313" key="3">
    <source>
        <dbReference type="Proteomes" id="UP001259832"/>
    </source>
</evidence>
<comment type="caution">
    <text evidence="2">The sequence shown here is derived from an EMBL/GenBank/DDBJ whole genome shotgun (WGS) entry which is preliminary data.</text>
</comment>
<name>A0AAD9LNJ2_9STRA</name>
<sequence>MPNEVKLQSIGDDSRLNGDCKATETGRYWTTLKFKTNGYAGRSQQEERLGDGLTAHKWSTGTGDVGPRKGTVEMTRKESPKEDPGGGRQHTWVRSSIVGGGS</sequence>
<gene>
    <name evidence="2" type="ORF">P3T76_005051</name>
</gene>
<evidence type="ECO:0000256" key="1">
    <source>
        <dbReference type="SAM" id="MobiDB-lite"/>
    </source>
</evidence>
<feature type="compositionally biased region" description="Basic and acidic residues" evidence="1">
    <location>
        <begin position="66"/>
        <end position="85"/>
    </location>
</feature>
<dbReference type="EMBL" id="JASMQC010000007">
    <property type="protein sequence ID" value="KAK1943655.1"/>
    <property type="molecule type" value="Genomic_DNA"/>
</dbReference>
<evidence type="ECO:0000313" key="2">
    <source>
        <dbReference type="EMBL" id="KAK1943655.1"/>
    </source>
</evidence>